<dbReference type="PANTHER" id="PTHR21015">
    <property type="entry name" value="UDP-N-ACETYLGLUCOSAMINE--N-ACETYLMURAMYL-(PENTAPEPTIDE) PYROPHOSPHORYL-UNDECAPRENOL N-ACETYLGLUCOSAMINE TRANSFERASE 1"/>
    <property type="match status" value="1"/>
</dbReference>
<dbReference type="AlphaFoldDB" id="A4U172"/>
<keyword evidence="1" id="KW-0808">Transferase</keyword>
<dbReference type="GO" id="GO:0016757">
    <property type="term" value="F:glycosyltransferase activity"/>
    <property type="evidence" value="ECO:0007669"/>
    <property type="project" value="TreeGrafter"/>
</dbReference>
<protein>
    <submittedName>
        <fullName evidence="1">Spore coat polysaccharide biosynthesis protein predicted glycosyltransferase</fullName>
    </submittedName>
</protein>
<dbReference type="RefSeq" id="WP_106003067.1">
    <property type="nucleotide sequence ID" value="NZ_CP027527.1"/>
</dbReference>
<name>A4U172_9PROT</name>
<evidence type="ECO:0000313" key="1">
    <source>
        <dbReference type="EMBL" id="CAM76629.1"/>
    </source>
</evidence>
<proteinExistence type="predicted"/>
<organism evidence="1">
    <name type="scientific">Magnetospirillum gryphiswaldense</name>
    <dbReference type="NCBI Taxonomy" id="55518"/>
    <lineage>
        <taxon>Bacteria</taxon>
        <taxon>Pseudomonadati</taxon>
        <taxon>Pseudomonadota</taxon>
        <taxon>Alphaproteobacteria</taxon>
        <taxon>Rhodospirillales</taxon>
        <taxon>Rhodospirillaceae</taxon>
        <taxon>Magnetospirillum</taxon>
    </lineage>
</organism>
<dbReference type="EMBL" id="CU459003">
    <property type="protein sequence ID" value="CAM76629.1"/>
    <property type="molecule type" value="Genomic_DNA"/>
</dbReference>
<dbReference type="PANTHER" id="PTHR21015:SF22">
    <property type="entry name" value="GLYCOSYLTRANSFERASE"/>
    <property type="match status" value="1"/>
</dbReference>
<dbReference type="Gene3D" id="3.40.50.11190">
    <property type="match status" value="1"/>
</dbReference>
<accession>A4U172</accession>
<gene>
    <name evidence="1" type="ORF">MGR_1159</name>
</gene>
<dbReference type="Gene3D" id="3.40.50.2000">
    <property type="entry name" value="Glycogen Phosphorylase B"/>
    <property type="match status" value="1"/>
</dbReference>
<dbReference type="SUPFAM" id="SSF53756">
    <property type="entry name" value="UDP-Glycosyltransferase/glycogen phosphorylase"/>
    <property type="match status" value="1"/>
</dbReference>
<sequence>MPSSLAIRVDASPQRGLGHLVRMGRLADALTARGHGVRFLTDAGSLGERLLREQGRDIAIMDGADDFATLTRVTATVDLTVFDVLDTRDDEIDAVSTGHMVCFDDCGAGLRRAAAVINPIVFSWNRYLPGCRQGLFEGPDYMILPPRLVAARPMVAAKAHRLLMAFGGTDTHGLSGRMLTLLGALPRSLHVRLNLGPGAVPSPTLEQAVRTSLHRVDILRGVPDLVAEMVRADLVICGGGIMLYELTAMGVPCAALATEDHEVLNIAWFAGQGCIADLGNHAVLTADILAKRVTPLLDDGAVRRRLSDTGKATVDGQGLSRVVTIIEDLLS</sequence>
<reference evidence="1" key="1">
    <citation type="journal article" date="2007" name="J. Bacteriol.">
        <title>Comparative genome analysis of four magnetotactic bacteria reveals a complex set of group-specific genes implicated in magnetosome biomineralization and function.</title>
        <authorList>
            <person name="Richter M."/>
            <person name="Kube M."/>
            <person name="Bazylinski D.A."/>
            <person name="Lombardot T."/>
            <person name="Gloeckner F.O."/>
            <person name="Reinhardt R."/>
            <person name="Schueler D."/>
        </authorList>
    </citation>
    <scope>NUCLEOTIDE SEQUENCE</scope>
    <source>
        <strain evidence="1">MSR-1</strain>
    </source>
</reference>